<evidence type="ECO:0000313" key="10">
    <source>
        <dbReference type="Proteomes" id="UP000199544"/>
    </source>
</evidence>
<dbReference type="AlphaFoldDB" id="A0A1G9TE11"/>
<keyword evidence="2" id="KW-0031">Aminopeptidase</keyword>
<feature type="active site" description="Proton acceptor" evidence="7">
    <location>
        <position position="210"/>
    </location>
</feature>
<evidence type="ECO:0000256" key="3">
    <source>
        <dbReference type="ARBA" id="ARBA00022670"/>
    </source>
</evidence>
<feature type="binding site" evidence="8">
    <location>
        <position position="233"/>
    </location>
    <ligand>
        <name>Zn(2+)</name>
        <dbReference type="ChEBI" id="CHEBI:29105"/>
        <label>1</label>
    </ligand>
</feature>
<feature type="binding site" evidence="8">
    <location>
        <position position="211"/>
    </location>
    <ligand>
        <name>Zn(2+)</name>
        <dbReference type="ChEBI" id="CHEBI:29105"/>
        <label>2</label>
    </ligand>
</feature>
<name>A0A1G9TE11_9BACL</name>
<evidence type="ECO:0000256" key="6">
    <source>
        <dbReference type="PIRNR" id="PIRNR001123"/>
    </source>
</evidence>
<proteinExistence type="inferred from homology"/>
<dbReference type="Proteomes" id="UP000199544">
    <property type="component" value="Unassembled WGS sequence"/>
</dbReference>
<dbReference type="GO" id="GO:0046872">
    <property type="term" value="F:metal ion binding"/>
    <property type="evidence" value="ECO:0007669"/>
    <property type="project" value="UniProtKB-UniRule"/>
</dbReference>
<keyword evidence="5" id="KW-0378">Hydrolase</keyword>
<dbReference type="OrthoDB" id="9772053at2"/>
<protein>
    <submittedName>
        <fullName evidence="9">Endoglucanase</fullName>
    </submittedName>
</protein>
<dbReference type="Gene3D" id="2.40.30.40">
    <property type="entry name" value="Peptidase M42, domain 2"/>
    <property type="match status" value="1"/>
</dbReference>
<dbReference type="SUPFAM" id="SSF101821">
    <property type="entry name" value="Aminopeptidase/glucanase lid domain"/>
    <property type="match status" value="1"/>
</dbReference>
<dbReference type="GO" id="GO:0006508">
    <property type="term" value="P:proteolysis"/>
    <property type="evidence" value="ECO:0007669"/>
    <property type="project" value="UniProtKB-KW"/>
</dbReference>
<feature type="binding site" evidence="8">
    <location>
        <position position="178"/>
    </location>
    <ligand>
        <name>Zn(2+)</name>
        <dbReference type="ChEBI" id="CHEBI:29105"/>
        <label>2</label>
    </ligand>
</feature>
<keyword evidence="10" id="KW-1185">Reference proteome</keyword>
<feature type="binding site" evidence="8">
    <location>
        <position position="320"/>
    </location>
    <ligand>
        <name>Zn(2+)</name>
        <dbReference type="ChEBI" id="CHEBI:29105"/>
        <label>2</label>
    </ligand>
</feature>
<comment type="similarity">
    <text evidence="1 6">Belongs to the peptidase M42 family.</text>
</comment>
<feature type="binding site" evidence="8">
    <location>
        <position position="62"/>
    </location>
    <ligand>
        <name>Zn(2+)</name>
        <dbReference type="ChEBI" id="CHEBI:29105"/>
        <label>1</label>
    </ligand>
</feature>
<evidence type="ECO:0000256" key="8">
    <source>
        <dbReference type="PIRSR" id="PIRSR001123-2"/>
    </source>
</evidence>
<dbReference type="PANTHER" id="PTHR32481:SF0">
    <property type="entry name" value="AMINOPEPTIDASE YPDE-RELATED"/>
    <property type="match status" value="1"/>
</dbReference>
<dbReference type="STRING" id="459525.SAMN04488137_0233"/>
<dbReference type="InterPro" id="IPR051464">
    <property type="entry name" value="Peptidase_M42_aminopept"/>
</dbReference>
<gene>
    <name evidence="9" type="ORF">SAMN04488137_0233</name>
</gene>
<evidence type="ECO:0000256" key="7">
    <source>
        <dbReference type="PIRSR" id="PIRSR001123-1"/>
    </source>
</evidence>
<feature type="binding site" evidence="8">
    <location>
        <position position="178"/>
    </location>
    <ligand>
        <name>Zn(2+)</name>
        <dbReference type="ChEBI" id="CHEBI:29105"/>
        <label>1</label>
    </ligand>
</feature>
<dbReference type="GO" id="GO:0004177">
    <property type="term" value="F:aminopeptidase activity"/>
    <property type="evidence" value="ECO:0007669"/>
    <property type="project" value="UniProtKB-UniRule"/>
</dbReference>
<dbReference type="RefSeq" id="WP_090231926.1">
    <property type="nucleotide sequence ID" value="NZ_FNHW01000001.1"/>
</dbReference>
<comment type="cofactor">
    <cofactor evidence="8">
        <name>a divalent metal cation</name>
        <dbReference type="ChEBI" id="CHEBI:60240"/>
    </cofactor>
    <text evidence="8">Binds 2 divalent metal cations per subunit.</text>
</comment>
<dbReference type="InterPro" id="IPR008007">
    <property type="entry name" value="Peptidase_M42"/>
</dbReference>
<keyword evidence="3" id="KW-0645">Protease</keyword>
<dbReference type="EMBL" id="FNHW01000001">
    <property type="protein sequence ID" value="SDM45883.1"/>
    <property type="molecule type" value="Genomic_DNA"/>
</dbReference>
<dbReference type="InterPro" id="IPR023367">
    <property type="entry name" value="Peptidase_M42_dom2"/>
</dbReference>
<accession>A0A1G9TE11</accession>
<dbReference type="PIRSF" id="PIRSF001123">
    <property type="entry name" value="PepA_GA"/>
    <property type="match status" value="1"/>
</dbReference>
<organism evidence="9 10">
    <name type="scientific">Fictibacillus solisalsi</name>
    <dbReference type="NCBI Taxonomy" id="459525"/>
    <lineage>
        <taxon>Bacteria</taxon>
        <taxon>Bacillati</taxon>
        <taxon>Bacillota</taxon>
        <taxon>Bacilli</taxon>
        <taxon>Bacillales</taxon>
        <taxon>Fictibacillaceae</taxon>
        <taxon>Fictibacillus</taxon>
    </lineage>
</organism>
<dbReference type="SUPFAM" id="SSF53187">
    <property type="entry name" value="Zn-dependent exopeptidases"/>
    <property type="match status" value="1"/>
</dbReference>
<dbReference type="PANTHER" id="PTHR32481">
    <property type="entry name" value="AMINOPEPTIDASE"/>
    <property type="match status" value="1"/>
</dbReference>
<evidence type="ECO:0000256" key="2">
    <source>
        <dbReference type="ARBA" id="ARBA00022438"/>
    </source>
</evidence>
<evidence type="ECO:0000313" key="9">
    <source>
        <dbReference type="EMBL" id="SDM45883.1"/>
    </source>
</evidence>
<dbReference type="Gene3D" id="3.40.630.10">
    <property type="entry name" value="Zn peptidases"/>
    <property type="match status" value="1"/>
</dbReference>
<reference evidence="10" key="1">
    <citation type="submission" date="2016-10" db="EMBL/GenBank/DDBJ databases">
        <authorList>
            <person name="Varghese N."/>
            <person name="Submissions S."/>
        </authorList>
    </citation>
    <scope>NUCLEOTIDE SEQUENCE [LARGE SCALE GENOMIC DNA]</scope>
    <source>
        <strain evidence="10">CGMCC 1.6854</strain>
    </source>
</reference>
<keyword evidence="4 8" id="KW-0479">Metal-binding</keyword>
<dbReference type="CDD" id="cd05656">
    <property type="entry name" value="M42_Frv"/>
    <property type="match status" value="1"/>
</dbReference>
<sequence>MYQLIKGLTELHGPCGHEQQITRYIREKTAVLADSVEVDAVGNVICRTKGSQPGPRVIVTAHMDEVGFVIKKIEANGLLRFEKLGGHDDRILLAQKVEVTTDQGHLRGVIGTISAHYMKFDNPDGVRKHKELYIDIGASSKSEAESLGVQVGDIATWCSETEYLGSEKTGRIVGKGFDDRAGCAVLIQVLQELKNRNFAGEVIALFSVQEEVGLRGASIAANHIEAAAAIAVDTTAVSDTPESTMDNSLKLGDGTGIKIMDFSLIAHPAIKKSLVNLAREREIPFQREVFPGIGTDGGALSLGGRGIPTGVLSIPSRYAHSPVEVIDMGDLQATVDLLLSFIESLSERSSFTFL</sequence>
<evidence type="ECO:0000256" key="5">
    <source>
        <dbReference type="ARBA" id="ARBA00022801"/>
    </source>
</evidence>
<evidence type="ECO:0000256" key="4">
    <source>
        <dbReference type="ARBA" id="ARBA00022723"/>
    </source>
</evidence>
<evidence type="ECO:0000256" key="1">
    <source>
        <dbReference type="ARBA" id="ARBA00006272"/>
    </source>
</evidence>
<dbReference type="Pfam" id="PF05343">
    <property type="entry name" value="Peptidase_M42"/>
    <property type="match status" value="1"/>
</dbReference>